<keyword evidence="3 5" id="KW-0067">ATP-binding</keyword>
<dbReference type="Proteomes" id="UP000664632">
    <property type="component" value="Unassembled WGS sequence"/>
</dbReference>
<dbReference type="SUPFAM" id="SSF52540">
    <property type="entry name" value="P-loop containing nucleoside triphosphate hydrolases"/>
    <property type="match status" value="1"/>
</dbReference>
<sequence length="249" mass="28713">MTDIDSDDFFSVKNVSYTYGDQQVLFDINFEMTLNDFLSIAGPNGSGKTTLIKLVTDLLELQSGSIRFDGYDNKDIQTKVNLIYLPSDDYLPEFLTGYEYLLMLGELYDKEIDQEKVQILASYYAMENRVHQLIENYSHGMKKKIQLISAFLIAPKLIIIDETLNGIDIEAKEVSKLLLKNHQKNGGATILCTHDLELVEEIESRVLLLNEGVIKYDSKEYLEKNERLVTIFKNLIDYEQLYDEINQSY</sequence>
<evidence type="ECO:0000256" key="2">
    <source>
        <dbReference type="ARBA" id="ARBA00022741"/>
    </source>
</evidence>
<dbReference type="PROSITE" id="PS00211">
    <property type="entry name" value="ABC_TRANSPORTER_1"/>
    <property type="match status" value="1"/>
</dbReference>
<organism evidence="5 6">
    <name type="scientific">Candidatus Enterococcus ikei</name>
    <dbReference type="NCBI Taxonomy" id="2815326"/>
    <lineage>
        <taxon>Bacteria</taxon>
        <taxon>Bacillati</taxon>
        <taxon>Bacillota</taxon>
        <taxon>Bacilli</taxon>
        <taxon>Lactobacillales</taxon>
        <taxon>Enterococcaceae</taxon>
        <taxon>Enterococcus</taxon>
    </lineage>
</organism>
<evidence type="ECO:0000313" key="6">
    <source>
        <dbReference type="Proteomes" id="UP000664632"/>
    </source>
</evidence>
<dbReference type="PANTHER" id="PTHR42939">
    <property type="entry name" value="ABC TRANSPORTER ATP-BINDING PROTEIN ALBC-RELATED"/>
    <property type="match status" value="1"/>
</dbReference>
<dbReference type="PROSITE" id="PS50893">
    <property type="entry name" value="ABC_TRANSPORTER_2"/>
    <property type="match status" value="1"/>
</dbReference>
<keyword evidence="2" id="KW-0547">Nucleotide-binding</keyword>
<evidence type="ECO:0000259" key="4">
    <source>
        <dbReference type="PROSITE" id="PS50893"/>
    </source>
</evidence>
<dbReference type="PANTHER" id="PTHR42939:SF1">
    <property type="entry name" value="ABC TRANSPORTER ATP-BINDING PROTEIN ALBC-RELATED"/>
    <property type="match status" value="1"/>
</dbReference>
<dbReference type="EMBL" id="JAFLWD010000051">
    <property type="protein sequence ID" value="MBO0441847.1"/>
    <property type="molecule type" value="Genomic_DNA"/>
</dbReference>
<name>A0ABS3H2W9_9ENTE</name>
<dbReference type="GO" id="GO:0005524">
    <property type="term" value="F:ATP binding"/>
    <property type="evidence" value="ECO:0007669"/>
    <property type="project" value="UniProtKB-KW"/>
</dbReference>
<keyword evidence="6" id="KW-1185">Reference proteome</keyword>
<dbReference type="InterPro" id="IPR003439">
    <property type="entry name" value="ABC_transporter-like_ATP-bd"/>
</dbReference>
<dbReference type="Gene3D" id="3.40.50.300">
    <property type="entry name" value="P-loop containing nucleotide triphosphate hydrolases"/>
    <property type="match status" value="1"/>
</dbReference>
<evidence type="ECO:0000256" key="1">
    <source>
        <dbReference type="ARBA" id="ARBA00022448"/>
    </source>
</evidence>
<dbReference type="InterPro" id="IPR051782">
    <property type="entry name" value="ABC_Transporter_VariousFunc"/>
</dbReference>
<gene>
    <name evidence="5" type="ORF">JZO69_15885</name>
</gene>
<dbReference type="InterPro" id="IPR003593">
    <property type="entry name" value="AAA+_ATPase"/>
</dbReference>
<protein>
    <submittedName>
        <fullName evidence="5">ABC transporter ATP-binding protein</fullName>
    </submittedName>
</protein>
<dbReference type="RefSeq" id="WP_207113800.1">
    <property type="nucleotide sequence ID" value="NZ_JAFLWD010000051.1"/>
</dbReference>
<feature type="domain" description="ABC transporter" evidence="4">
    <location>
        <begin position="10"/>
        <end position="236"/>
    </location>
</feature>
<comment type="caution">
    <text evidence="5">The sequence shown here is derived from an EMBL/GenBank/DDBJ whole genome shotgun (WGS) entry which is preliminary data.</text>
</comment>
<evidence type="ECO:0000256" key="3">
    <source>
        <dbReference type="ARBA" id="ARBA00022840"/>
    </source>
</evidence>
<accession>A0ABS3H2W9</accession>
<dbReference type="CDD" id="cd03230">
    <property type="entry name" value="ABC_DR_subfamily_A"/>
    <property type="match status" value="1"/>
</dbReference>
<dbReference type="SMART" id="SM00382">
    <property type="entry name" value="AAA"/>
    <property type="match status" value="1"/>
</dbReference>
<dbReference type="Pfam" id="PF00005">
    <property type="entry name" value="ABC_tran"/>
    <property type="match status" value="1"/>
</dbReference>
<evidence type="ECO:0000313" key="5">
    <source>
        <dbReference type="EMBL" id="MBO0441847.1"/>
    </source>
</evidence>
<reference evidence="5 6" key="1">
    <citation type="submission" date="2021-03" db="EMBL/GenBank/DDBJ databases">
        <title>Enterococcal diversity collection.</title>
        <authorList>
            <person name="Gilmore M.S."/>
            <person name="Schwartzman J."/>
            <person name="Van Tyne D."/>
            <person name="Martin M."/>
            <person name="Earl A.M."/>
            <person name="Manson A.L."/>
            <person name="Straub T."/>
            <person name="Salamzade R."/>
            <person name="Saavedra J."/>
            <person name="Lebreton F."/>
            <person name="Prichula J."/>
            <person name="Schaufler K."/>
            <person name="Gaca A."/>
            <person name="Sgardioli B."/>
            <person name="Wagenaar J."/>
            <person name="Strong T."/>
        </authorList>
    </citation>
    <scope>NUCLEOTIDE SEQUENCE [LARGE SCALE GENOMIC DNA]</scope>
    <source>
        <strain evidence="5 6">DIV0869a</strain>
    </source>
</reference>
<dbReference type="InterPro" id="IPR027417">
    <property type="entry name" value="P-loop_NTPase"/>
</dbReference>
<proteinExistence type="predicted"/>
<dbReference type="InterPro" id="IPR017871">
    <property type="entry name" value="ABC_transporter-like_CS"/>
</dbReference>
<keyword evidence="1" id="KW-0813">Transport</keyword>